<dbReference type="EMBL" id="JBBAXC010000001">
    <property type="protein sequence ID" value="MEI5905799.1"/>
    <property type="molecule type" value="Genomic_DNA"/>
</dbReference>
<dbReference type="Pfam" id="PF07697">
    <property type="entry name" value="7TMR-HDED"/>
    <property type="match status" value="1"/>
</dbReference>
<dbReference type="Gene3D" id="1.10.3210.10">
    <property type="entry name" value="Hypothetical protein af1432"/>
    <property type="match status" value="1"/>
</dbReference>
<dbReference type="NCBIfam" id="TIGR00277">
    <property type="entry name" value="HDIG"/>
    <property type="match status" value="1"/>
</dbReference>
<feature type="transmembrane region" description="Helical" evidence="1">
    <location>
        <begin position="452"/>
        <end position="477"/>
    </location>
</feature>
<feature type="transmembrane region" description="Helical" evidence="1">
    <location>
        <begin position="392"/>
        <end position="412"/>
    </location>
</feature>
<feature type="domain" description="HD/PDEase" evidence="2">
    <location>
        <begin position="506"/>
        <end position="661"/>
    </location>
</feature>
<evidence type="ECO:0000313" key="4">
    <source>
        <dbReference type="Proteomes" id="UP001312865"/>
    </source>
</evidence>
<feature type="transmembrane region" description="Helical" evidence="1">
    <location>
        <begin position="287"/>
        <end position="307"/>
    </location>
</feature>
<protein>
    <submittedName>
        <fullName evidence="3">HD family phosphohydrolase</fullName>
    </submittedName>
</protein>
<feature type="transmembrane region" description="Helical" evidence="1">
    <location>
        <begin position="419"/>
        <end position="440"/>
    </location>
</feature>
<feature type="transmembrane region" description="Helical" evidence="1">
    <location>
        <begin position="369"/>
        <end position="386"/>
    </location>
</feature>
<dbReference type="InterPro" id="IPR052722">
    <property type="entry name" value="PgpH_phosphodiesterase"/>
</dbReference>
<dbReference type="CDD" id="cd00077">
    <property type="entry name" value="HDc"/>
    <property type="match status" value="1"/>
</dbReference>
<dbReference type="InterPro" id="IPR003607">
    <property type="entry name" value="HD/PDEase_dom"/>
</dbReference>
<dbReference type="SMART" id="SM00471">
    <property type="entry name" value="HDc"/>
    <property type="match status" value="1"/>
</dbReference>
<dbReference type="InterPro" id="IPR011621">
    <property type="entry name" value="Metal-dep_PHydrolase_7TM_intra"/>
</dbReference>
<dbReference type="RefSeq" id="WP_336585205.1">
    <property type="nucleotide sequence ID" value="NZ_JBBAXC010000001.1"/>
</dbReference>
<reference evidence="3 4" key="1">
    <citation type="journal article" date="2018" name="J. Microbiol.">
        <title>Bacillus spongiae sp. nov., isolated from sponge of Jeju Island.</title>
        <authorList>
            <person name="Lee G.E."/>
            <person name="Im W.T."/>
            <person name="Park J.S."/>
        </authorList>
    </citation>
    <scope>NUCLEOTIDE SEQUENCE [LARGE SCALE GENOMIC DNA]</scope>
    <source>
        <strain evidence="3 4">135PIL107-10</strain>
    </source>
</reference>
<name>A0ABU8H933_9BACI</name>
<dbReference type="Proteomes" id="UP001312865">
    <property type="component" value="Unassembled WGS sequence"/>
</dbReference>
<evidence type="ECO:0000259" key="2">
    <source>
        <dbReference type="SMART" id="SM00471"/>
    </source>
</evidence>
<sequence length="721" mass="82147">MEKLLKKIKKIMNFKVFTSMLFLFLGLILYGLLISDVQPETYNVRLFEVAKETIHSPTTKEDVEKTEQLKQQAAEEVEPVYEYSPEVKENRKELIKLIFEMIIEVQQESENNSPTAQGQSGNIESKPLSTKQQLSLFKTKLINNTNESVANSISEEVFEALLLADETVINRAEQFVLDEIEFVMKEKIREDDVPQSKNKIESKIELKDLPKSVKESSIALGRFAIVANETYNEVETNEKIEEAMEEVKPERILEGSVIVEAGDIVNPEQYRKLKLVNLLNEDSSNRYLVGLALFVIMIVFILFVYFYRWPIPEEKKQNYMILLSLIFVFTLLLMKIFALLQELDIMMVGFLFPVAMASMLVTLLLNERLSIIMSILLAVCGSIIFHESVTGSFNVEIAIYFLFSGLMGTIILSKQNQRISILQTGFVVSIVNLMIIFFIVLLGSNPYEDMDYIYFVVYAFGSGITSAVLTIGILPFFEAGFGILSTMRLVELSNPNHPLLKRILTEAPGTYHHSVMVANLSEVACEAIGANGLLARVGSYYHDIGKTKRSHFFIENQMNNVNPHDRIPPERSRDIIIAHAVDGGEMLRKHKMPKEFIDIAEQHHGTSLIKFFYHKAKETRTDVKEEEYRYPGPKPQTKEIAVISIADSVEAAVRSMDRPTKEKIEKLVSSIIQDRLLDGQFNECNITLRELEVVKETLCEALNGIFHSRIEYPDEKKEDGV</sequence>
<dbReference type="PANTHER" id="PTHR36442">
    <property type="entry name" value="CYCLIC-DI-AMP PHOSPHODIESTERASE PGPH"/>
    <property type="match status" value="1"/>
</dbReference>
<dbReference type="Pfam" id="PF07698">
    <property type="entry name" value="7TM-7TMR_HD"/>
    <property type="match status" value="1"/>
</dbReference>
<evidence type="ECO:0000256" key="1">
    <source>
        <dbReference type="SAM" id="Phobius"/>
    </source>
</evidence>
<accession>A0ABU8H933</accession>
<dbReference type="PANTHER" id="PTHR36442:SF1">
    <property type="entry name" value="CYCLIC-DI-AMP PHOSPHODIESTERASE PGPH"/>
    <property type="match status" value="1"/>
</dbReference>
<dbReference type="SUPFAM" id="SSF109604">
    <property type="entry name" value="HD-domain/PDEase-like"/>
    <property type="match status" value="1"/>
</dbReference>
<keyword evidence="4" id="KW-1185">Reference proteome</keyword>
<keyword evidence="1" id="KW-1133">Transmembrane helix</keyword>
<evidence type="ECO:0000313" key="3">
    <source>
        <dbReference type="EMBL" id="MEI5905799.1"/>
    </source>
</evidence>
<dbReference type="InterPro" id="IPR011624">
    <property type="entry name" value="Metal-dep_PHydrolase_7TM_extra"/>
</dbReference>
<comment type="caution">
    <text evidence="3">The sequence shown here is derived from an EMBL/GenBank/DDBJ whole genome shotgun (WGS) entry which is preliminary data.</text>
</comment>
<proteinExistence type="predicted"/>
<dbReference type="Pfam" id="PF01966">
    <property type="entry name" value="HD"/>
    <property type="match status" value="1"/>
</dbReference>
<dbReference type="InterPro" id="IPR006675">
    <property type="entry name" value="HDIG_dom"/>
</dbReference>
<gene>
    <name evidence="3" type="ORF">WAK64_01800</name>
</gene>
<feature type="transmembrane region" description="Helical" evidence="1">
    <location>
        <begin position="319"/>
        <end position="339"/>
    </location>
</feature>
<keyword evidence="1" id="KW-0812">Transmembrane</keyword>
<organism evidence="3 4">
    <name type="scientific">Bacillus spongiae</name>
    <dbReference type="NCBI Taxonomy" id="2683610"/>
    <lineage>
        <taxon>Bacteria</taxon>
        <taxon>Bacillati</taxon>
        <taxon>Bacillota</taxon>
        <taxon>Bacilli</taxon>
        <taxon>Bacillales</taxon>
        <taxon>Bacillaceae</taxon>
        <taxon>Bacillus</taxon>
    </lineage>
</organism>
<keyword evidence="1" id="KW-0472">Membrane</keyword>
<feature type="transmembrane region" description="Helical" evidence="1">
    <location>
        <begin position="345"/>
        <end position="364"/>
    </location>
</feature>
<dbReference type="InterPro" id="IPR006674">
    <property type="entry name" value="HD_domain"/>
</dbReference>